<keyword evidence="2" id="KW-0472">Membrane</keyword>
<protein>
    <recommendedName>
        <fullName evidence="6">Gram-positive cocci surface proteins LPxTG domain-containing protein</fullName>
    </recommendedName>
</protein>
<feature type="compositionally biased region" description="Low complexity" evidence="1">
    <location>
        <begin position="39"/>
        <end position="64"/>
    </location>
</feature>
<sequence>MKRLAMAATFALALSLSGWSPAVAQADEGSLPTNTDIQAAGEAGTADTDPADTDAPPADPSDGTADTDEGTTDPDGGTTDPDEGTASTDPDEDSTAPGEGEEDADPDENADEPTEDSAPIEASFSLDQTSMTVDEAAEAIPYTITGLKAGDTVTASPGENGSITVDSDGTFHGELRGNTELTAGSVLDVTVTVARDGQDPKTFNGSVEITDAEDSGDASLSVDPKTQGLDRFHNDGVGLTVSGCPAGEEVTFTVRRSGEETIIWEDTQHAVEDGTSFTTFTPGTGGDEWIGNYAVTADCGDATATASFTVTEDDDSVDADLTVTPKTQTLSDFFEHGVNITLVNCHVDSDVTFRVSTLHDPDTEIWSETQTAGEDAAGYARFLPDGDGGAGWATDYLVMASCGDKSAETTFTVTDDGSVVDPKLSISPETISGEDFIDRDQGVQLMVNKCVPDTDVHFEVWSEGKEEKLYEQTATANEEGAAGIHVYGLGDDPAYYVGTYQVFADCMDVSRSGEFVVTGGDGGDSGEAGGSGGGSSMPRTGAELTGLTAGALLILGGGAAIGLARRKNKS</sequence>
<proteinExistence type="predicted"/>
<gene>
    <name evidence="4" type="ORF">ABH903_002588</name>
</gene>
<evidence type="ECO:0000256" key="2">
    <source>
        <dbReference type="SAM" id="Phobius"/>
    </source>
</evidence>
<evidence type="ECO:0000313" key="5">
    <source>
        <dbReference type="Proteomes" id="UP001565435"/>
    </source>
</evidence>
<feature type="compositionally biased region" description="Acidic residues" evidence="1">
    <location>
        <begin position="89"/>
        <end position="115"/>
    </location>
</feature>
<comment type="caution">
    <text evidence="4">The sequence shown here is derived from an EMBL/GenBank/DDBJ whole genome shotgun (WGS) entry which is preliminary data.</text>
</comment>
<keyword evidence="5" id="KW-1185">Reference proteome</keyword>
<dbReference type="EMBL" id="JBGBYS010000016">
    <property type="protein sequence ID" value="MEY9259554.1"/>
    <property type="molecule type" value="Genomic_DNA"/>
</dbReference>
<dbReference type="RefSeq" id="WP_157070596.1">
    <property type="nucleotide sequence ID" value="NZ_JBGBYS010000016.1"/>
</dbReference>
<keyword evidence="3" id="KW-0732">Signal</keyword>
<feature type="signal peptide" evidence="3">
    <location>
        <begin position="1"/>
        <end position="26"/>
    </location>
</feature>
<keyword evidence="2" id="KW-0812">Transmembrane</keyword>
<dbReference type="Proteomes" id="UP001565435">
    <property type="component" value="Unassembled WGS sequence"/>
</dbReference>
<reference evidence="4 5" key="1">
    <citation type="submission" date="2024-07" db="EMBL/GenBank/DDBJ databases">
        <title>Mealworm larvae gut microbial communities from Newark, Delaware, USA.</title>
        <authorList>
            <person name="Blenner M."/>
        </authorList>
    </citation>
    <scope>NUCLEOTIDE SEQUENCE [LARGE SCALE GENOMIC DNA]</scope>
    <source>
        <strain evidence="4 5">UD i117</strain>
    </source>
</reference>
<feature type="chain" id="PRO_5046593730" description="Gram-positive cocci surface proteins LPxTG domain-containing protein" evidence="3">
    <location>
        <begin position="27"/>
        <end position="570"/>
    </location>
</feature>
<feature type="region of interest" description="Disordered" evidence="1">
    <location>
        <begin position="25"/>
        <end position="119"/>
    </location>
</feature>
<organism evidence="4 5">
    <name type="scientific">Brevibacterium epidermidis</name>
    <dbReference type="NCBI Taxonomy" id="1698"/>
    <lineage>
        <taxon>Bacteria</taxon>
        <taxon>Bacillati</taxon>
        <taxon>Actinomycetota</taxon>
        <taxon>Actinomycetes</taxon>
        <taxon>Micrococcales</taxon>
        <taxon>Brevibacteriaceae</taxon>
        <taxon>Brevibacterium</taxon>
    </lineage>
</organism>
<evidence type="ECO:0000313" key="4">
    <source>
        <dbReference type="EMBL" id="MEY9259554.1"/>
    </source>
</evidence>
<keyword evidence="2" id="KW-1133">Transmembrane helix</keyword>
<evidence type="ECO:0000256" key="3">
    <source>
        <dbReference type="SAM" id="SignalP"/>
    </source>
</evidence>
<evidence type="ECO:0000256" key="1">
    <source>
        <dbReference type="SAM" id="MobiDB-lite"/>
    </source>
</evidence>
<name>A0ABV4EMS1_BREEP</name>
<accession>A0ABV4EMS1</accession>
<feature type="compositionally biased region" description="Gly residues" evidence="1">
    <location>
        <begin position="519"/>
        <end position="535"/>
    </location>
</feature>
<feature type="region of interest" description="Disordered" evidence="1">
    <location>
        <begin position="519"/>
        <end position="541"/>
    </location>
</feature>
<feature type="transmembrane region" description="Helical" evidence="2">
    <location>
        <begin position="544"/>
        <end position="564"/>
    </location>
</feature>
<evidence type="ECO:0008006" key="6">
    <source>
        <dbReference type="Google" id="ProtNLM"/>
    </source>
</evidence>